<comment type="subcellular location">
    <subcellularLocation>
        <location evidence="1 8">Cytoplasm</location>
    </subcellularLocation>
</comment>
<dbReference type="PANTHER" id="PTHR43033">
    <property type="entry name" value="TRNA(ILE)-LYSIDINE SYNTHASE-RELATED"/>
    <property type="match status" value="1"/>
</dbReference>
<dbReference type="HAMAP" id="MF_01161">
    <property type="entry name" value="tRNA_Ile_lys_synt"/>
    <property type="match status" value="1"/>
</dbReference>
<keyword evidence="3 8" id="KW-0436">Ligase</keyword>
<sequence length="442" mass="49767">MANSRKSPQSPKPGKRIAVALSGGLDSVVLLDTVCKAQAFQSQNIEEIWALHIHHGLQKPADEWLEFCEKLTAQYQKKKYPVAFDFRLLHLIPSAEGNIEARARTARYEALADLCAEHQIEDLLLAHHQNDQAETVLLQLLRGAGVAGLSAMPSERMISADQGPITIWRPLLGESREALEAYAKANQLKWIEDPSNQSTRYRRNAIRKDIIPRLGKIQPEAIANLARSAQLLGDAQFLLDRLAQADGKTILNQDHLQLKPLLELHKHDLPAANNVLRYWLKLQNLAMPSQERLQSWWSDLQTVGANTQLKWLHDDHEIVLWRGQLSVVKMQEQHTAGQWVFTPLPLRSKTLGLSLEWVNQAKASGSIEEKQRSGAERLQLKSKTPRKTLKNLFQENAIPPWQRQAPLLFIDGQLIAVAGLGVSFPHLIGSGKRVLPEWQPAQ</sequence>
<dbReference type="InterPro" id="IPR012796">
    <property type="entry name" value="Lysidine-tRNA-synth_C"/>
</dbReference>
<evidence type="ECO:0000256" key="4">
    <source>
        <dbReference type="ARBA" id="ARBA00022694"/>
    </source>
</evidence>
<name>A0A2Z4JS82_9BURK</name>
<evidence type="ECO:0000256" key="8">
    <source>
        <dbReference type="HAMAP-Rule" id="MF_01161"/>
    </source>
</evidence>
<dbReference type="AlphaFoldDB" id="A0A2Z4JS82"/>
<evidence type="ECO:0000259" key="9">
    <source>
        <dbReference type="SMART" id="SM00977"/>
    </source>
</evidence>
<evidence type="ECO:0000256" key="6">
    <source>
        <dbReference type="ARBA" id="ARBA00022840"/>
    </source>
</evidence>
<dbReference type="InterPro" id="IPR011063">
    <property type="entry name" value="TilS/TtcA_N"/>
</dbReference>
<dbReference type="NCBIfam" id="TIGR02433">
    <property type="entry name" value="lysidine_TilS_C"/>
    <property type="match status" value="1"/>
</dbReference>
<accession>A0A2Z4JS82</accession>
<comment type="similarity">
    <text evidence="8">Belongs to the tRNA(Ile)-lysidine synthase family.</text>
</comment>
<dbReference type="Gene3D" id="1.20.59.20">
    <property type="match status" value="1"/>
</dbReference>
<dbReference type="Pfam" id="PF11734">
    <property type="entry name" value="TilS_C"/>
    <property type="match status" value="1"/>
</dbReference>
<dbReference type="GO" id="GO:0005737">
    <property type="term" value="C:cytoplasm"/>
    <property type="evidence" value="ECO:0007669"/>
    <property type="project" value="UniProtKB-SubCell"/>
</dbReference>
<keyword evidence="5 8" id="KW-0547">Nucleotide-binding</keyword>
<dbReference type="InterPro" id="IPR012795">
    <property type="entry name" value="tRNA_Ile_lys_synt_N"/>
</dbReference>
<keyword evidence="6 8" id="KW-0067">ATP-binding</keyword>
<dbReference type="Pfam" id="PF01171">
    <property type="entry name" value="ATP_bind_3"/>
    <property type="match status" value="1"/>
</dbReference>
<evidence type="ECO:0000313" key="11">
    <source>
        <dbReference type="Proteomes" id="UP000248592"/>
    </source>
</evidence>
<dbReference type="SUPFAM" id="SSF56037">
    <property type="entry name" value="PheT/TilS domain"/>
    <property type="match status" value="1"/>
</dbReference>
<gene>
    <name evidence="8 10" type="primary">tilS</name>
    <name evidence="10" type="ORF">Pas1_04600</name>
</gene>
<feature type="binding site" evidence="8">
    <location>
        <begin position="22"/>
        <end position="27"/>
    </location>
    <ligand>
        <name>ATP</name>
        <dbReference type="ChEBI" id="CHEBI:30616"/>
    </ligand>
</feature>
<dbReference type="SMART" id="SM00977">
    <property type="entry name" value="TilS_C"/>
    <property type="match status" value="1"/>
</dbReference>
<dbReference type="SUPFAM" id="SSF52402">
    <property type="entry name" value="Adenine nucleotide alpha hydrolases-like"/>
    <property type="match status" value="1"/>
</dbReference>
<evidence type="ECO:0000256" key="5">
    <source>
        <dbReference type="ARBA" id="ARBA00022741"/>
    </source>
</evidence>
<protein>
    <recommendedName>
        <fullName evidence="8">tRNA(Ile)-lysidine synthase</fullName>
        <ecNumber evidence="8">6.3.4.19</ecNumber>
    </recommendedName>
    <alternativeName>
        <fullName evidence="8">tRNA(Ile)-2-lysyl-cytidine synthase</fullName>
    </alternativeName>
    <alternativeName>
        <fullName evidence="8">tRNA(Ile)-lysidine synthetase</fullName>
    </alternativeName>
</protein>
<comment type="catalytic activity">
    <reaction evidence="7 8">
        <text>cytidine(34) in tRNA(Ile2) + L-lysine + ATP = lysidine(34) in tRNA(Ile2) + AMP + diphosphate + H(+)</text>
        <dbReference type="Rhea" id="RHEA:43744"/>
        <dbReference type="Rhea" id="RHEA-COMP:10625"/>
        <dbReference type="Rhea" id="RHEA-COMP:10670"/>
        <dbReference type="ChEBI" id="CHEBI:15378"/>
        <dbReference type="ChEBI" id="CHEBI:30616"/>
        <dbReference type="ChEBI" id="CHEBI:32551"/>
        <dbReference type="ChEBI" id="CHEBI:33019"/>
        <dbReference type="ChEBI" id="CHEBI:82748"/>
        <dbReference type="ChEBI" id="CHEBI:83665"/>
        <dbReference type="ChEBI" id="CHEBI:456215"/>
        <dbReference type="EC" id="6.3.4.19"/>
    </reaction>
</comment>
<keyword evidence="2 8" id="KW-0963">Cytoplasm</keyword>
<feature type="domain" description="Lysidine-tRNA(Ile) synthetase C-terminal" evidence="9">
    <location>
        <begin position="367"/>
        <end position="438"/>
    </location>
</feature>
<dbReference type="RefSeq" id="WP_112294631.1">
    <property type="nucleotide sequence ID" value="NZ_CBCSBS010000001.1"/>
</dbReference>
<dbReference type="SUPFAM" id="SSF82829">
    <property type="entry name" value="MesJ substrate recognition domain-like"/>
    <property type="match status" value="1"/>
</dbReference>
<evidence type="ECO:0000256" key="1">
    <source>
        <dbReference type="ARBA" id="ARBA00004496"/>
    </source>
</evidence>
<proteinExistence type="inferred from homology"/>
<dbReference type="Pfam" id="PF09179">
    <property type="entry name" value="TilS"/>
    <property type="match status" value="1"/>
</dbReference>
<dbReference type="GO" id="GO:0032267">
    <property type="term" value="F:tRNA(Ile)-lysidine synthase activity"/>
    <property type="evidence" value="ECO:0007669"/>
    <property type="project" value="UniProtKB-EC"/>
</dbReference>
<reference evidence="11" key="1">
    <citation type="submission" date="2018-06" db="EMBL/GenBank/DDBJ databases">
        <title>Description of a new Polynucleobacter species.</title>
        <authorList>
            <person name="Hahn M.W."/>
        </authorList>
    </citation>
    <scope>NUCLEOTIDE SEQUENCE [LARGE SCALE GENOMIC DNA]</scope>
    <source>
        <strain evidence="11">MG-25-Pas1-D2</strain>
    </source>
</reference>
<dbReference type="CDD" id="cd01992">
    <property type="entry name" value="TilS_N"/>
    <property type="match status" value="1"/>
</dbReference>
<dbReference type="Proteomes" id="UP000248592">
    <property type="component" value="Chromosome"/>
</dbReference>
<evidence type="ECO:0000256" key="3">
    <source>
        <dbReference type="ARBA" id="ARBA00022598"/>
    </source>
</evidence>
<dbReference type="GO" id="GO:0005524">
    <property type="term" value="F:ATP binding"/>
    <property type="evidence" value="ECO:0007669"/>
    <property type="project" value="UniProtKB-UniRule"/>
</dbReference>
<dbReference type="PANTHER" id="PTHR43033:SF1">
    <property type="entry name" value="TRNA(ILE)-LYSIDINE SYNTHASE-RELATED"/>
    <property type="match status" value="1"/>
</dbReference>
<evidence type="ECO:0000256" key="7">
    <source>
        <dbReference type="ARBA" id="ARBA00048539"/>
    </source>
</evidence>
<comment type="function">
    <text evidence="8">Ligates lysine onto the cytidine present at position 34 of the AUA codon-specific tRNA(Ile) that contains the anticodon CAU, in an ATP-dependent manner. Cytidine is converted to lysidine, thus changing the amino acid specificity of the tRNA from methionine to isoleucine.</text>
</comment>
<dbReference type="Gene3D" id="3.40.50.620">
    <property type="entry name" value="HUPs"/>
    <property type="match status" value="1"/>
</dbReference>
<evidence type="ECO:0000313" key="10">
    <source>
        <dbReference type="EMBL" id="AWW49725.1"/>
    </source>
</evidence>
<dbReference type="EC" id="6.3.4.19" evidence="8"/>
<dbReference type="NCBIfam" id="TIGR02432">
    <property type="entry name" value="lysidine_TilS_N"/>
    <property type="match status" value="1"/>
</dbReference>
<dbReference type="InterPro" id="IPR014729">
    <property type="entry name" value="Rossmann-like_a/b/a_fold"/>
</dbReference>
<keyword evidence="4 8" id="KW-0819">tRNA processing</keyword>
<dbReference type="InterPro" id="IPR015262">
    <property type="entry name" value="tRNA_Ile_lys_synt_subst-bd"/>
</dbReference>
<organism evidence="10 11">
    <name type="scientific">Polynucleobacter paneuropaeus</name>
    <dbReference type="NCBI Taxonomy" id="2527775"/>
    <lineage>
        <taxon>Bacteria</taxon>
        <taxon>Pseudomonadati</taxon>
        <taxon>Pseudomonadota</taxon>
        <taxon>Betaproteobacteria</taxon>
        <taxon>Burkholderiales</taxon>
        <taxon>Burkholderiaceae</taxon>
        <taxon>Polynucleobacter</taxon>
    </lineage>
</organism>
<dbReference type="GO" id="GO:0006400">
    <property type="term" value="P:tRNA modification"/>
    <property type="evidence" value="ECO:0007669"/>
    <property type="project" value="UniProtKB-UniRule"/>
</dbReference>
<dbReference type="EMBL" id="CP030085">
    <property type="protein sequence ID" value="AWW49725.1"/>
    <property type="molecule type" value="Genomic_DNA"/>
</dbReference>
<dbReference type="InterPro" id="IPR012094">
    <property type="entry name" value="tRNA_Ile_lys_synt"/>
</dbReference>
<evidence type="ECO:0000256" key="2">
    <source>
        <dbReference type="ARBA" id="ARBA00022490"/>
    </source>
</evidence>
<comment type="domain">
    <text evidence="8">The N-terminal region contains the highly conserved SGGXDS motif, predicted to be a P-loop motif involved in ATP binding.</text>
</comment>